<evidence type="ECO:0000256" key="3">
    <source>
        <dbReference type="ARBA" id="ARBA00022630"/>
    </source>
</evidence>
<feature type="binding site" evidence="11">
    <location>
        <position position="291"/>
    </location>
    <ligand>
        <name>Mg(2+)</name>
        <dbReference type="ChEBI" id="CHEBI:18420"/>
    </ligand>
</feature>
<dbReference type="SUPFAM" id="SSF143631">
    <property type="entry name" value="ApbE-like"/>
    <property type="match status" value="1"/>
</dbReference>
<dbReference type="KEGG" id="sfc:Spiaf_2807"/>
<dbReference type="AlphaFoldDB" id="H9UMT8"/>
<feature type="binding site" evidence="11">
    <location>
        <position position="177"/>
    </location>
    <ligand>
        <name>Mg(2+)</name>
        <dbReference type="ChEBI" id="CHEBI:18420"/>
    </ligand>
</feature>
<dbReference type="GO" id="GO:0046872">
    <property type="term" value="F:metal ion binding"/>
    <property type="evidence" value="ECO:0007669"/>
    <property type="project" value="UniProtKB-UniRule"/>
</dbReference>
<dbReference type="HOGENOM" id="CLU_044403_1_0_12"/>
<dbReference type="STRING" id="889378.Spiaf_2807"/>
<dbReference type="EMBL" id="CP003282">
    <property type="protein sequence ID" value="AFG38831.1"/>
    <property type="molecule type" value="Genomic_DNA"/>
</dbReference>
<organism evidence="12 13">
    <name type="scientific">Spirochaeta africana (strain ATCC 700263 / DSM 8902 / Z-7692)</name>
    <dbReference type="NCBI Taxonomy" id="889378"/>
    <lineage>
        <taxon>Bacteria</taxon>
        <taxon>Pseudomonadati</taxon>
        <taxon>Spirochaetota</taxon>
        <taxon>Spirochaetia</taxon>
        <taxon>Spirochaetales</taxon>
        <taxon>Spirochaetaceae</taxon>
        <taxon>Spirochaeta</taxon>
    </lineage>
</organism>
<keyword evidence="4 10" id="KW-0808">Transferase</keyword>
<protein>
    <recommendedName>
        <fullName evidence="2 10">FAD:protein FMN transferase</fullName>
        <ecNumber evidence="1 10">2.7.1.180</ecNumber>
    </recommendedName>
    <alternativeName>
        <fullName evidence="8 10">Flavin transferase</fullName>
    </alternativeName>
</protein>
<comment type="catalytic activity">
    <reaction evidence="9 10">
        <text>L-threonyl-[protein] + FAD = FMN-L-threonyl-[protein] + AMP + H(+)</text>
        <dbReference type="Rhea" id="RHEA:36847"/>
        <dbReference type="Rhea" id="RHEA-COMP:11060"/>
        <dbReference type="Rhea" id="RHEA-COMP:11061"/>
        <dbReference type="ChEBI" id="CHEBI:15378"/>
        <dbReference type="ChEBI" id="CHEBI:30013"/>
        <dbReference type="ChEBI" id="CHEBI:57692"/>
        <dbReference type="ChEBI" id="CHEBI:74257"/>
        <dbReference type="ChEBI" id="CHEBI:456215"/>
        <dbReference type="EC" id="2.7.1.180"/>
    </reaction>
</comment>
<proteinExistence type="inferred from homology"/>
<dbReference type="PANTHER" id="PTHR30040:SF2">
    <property type="entry name" value="FAD:PROTEIN FMN TRANSFERASE"/>
    <property type="match status" value="1"/>
</dbReference>
<comment type="similarity">
    <text evidence="10">Belongs to the ApbE family.</text>
</comment>
<dbReference type="PATRIC" id="fig|889378.3.peg.2779"/>
<reference evidence="13" key="1">
    <citation type="journal article" date="2013" name="Stand. Genomic Sci.">
        <title>Complete genome sequence of the halophilic bacterium Spirochaeta africana type strain (Z-7692(T)) from the alkaline Lake Magadi in the East African Rift.</title>
        <authorList>
            <person name="Liolos K."/>
            <person name="Abt B."/>
            <person name="Scheuner C."/>
            <person name="Teshima H."/>
            <person name="Held B."/>
            <person name="Lapidus A."/>
            <person name="Nolan M."/>
            <person name="Lucas S."/>
            <person name="Deshpande S."/>
            <person name="Cheng J.F."/>
            <person name="Tapia R."/>
            <person name="Goodwin L.A."/>
            <person name="Pitluck S."/>
            <person name="Pagani I."/>
            <person name="Ivanova N."/>
            <person name="Mavromatis K."/>
            <person name="Mikhailova N."/>
            <person name="Huntemann M."/>
            <person name="Pati A."/>
            <person name="Chen A."/>
            <person name="Palaniappan K."/>
            <person name="Land M."/>
            <person name="Rohde M."/>
            <person name="Tindall B.J."/>
            <person name="Detter J.C."/>
            <person name="Goker M."/>
            <person name="Bristow J."/>
            <person name="Eisen J.A."/>
            <person name="Markowitz V."/>
            <person name="Hugenholtz P."/>
            <person name="Woyke T."/>
            <person name="Klenk H.P."/>
            <person name="Kyrpides N.C."/>
        </authorList>
    </citation>
    <scope>NUCLEOTIDE SEQUENCE</scope>
    <source>
        <strain evidence="13">ATCC 700263 / DSM 8902 / Z-7692</strain>
    </source>
</reference>
<dbReference type="EC" id="2.7.1.180" evidence="1 10"/>
<name>H9UMT8_SPIAZ</name>
<evidence type="ECO:0000256" key="2">
    <source>
        <dbReference type="ARBA" id="ARBA00016337"/>
    </source>
</evidence>
<evidence type="ECO:0000256" key="1">
    <source>
        <dbReference type="ARBA" id="ARBA00011955"/>
    </source>
</evidence>
<dbReference type="PIRSF" id="PIRSF006268">
    <property type="entry name" value="ApbE"/>
    <property type="match status" value="1"/>
</dbReference>
<keyword evidence="13" id="KW-1185">Reference proteome</keyword>
<dbReference type="PANTHER" id="PTHR30040">
    <property type="entry name" value="THIAMINE BIOSYNTHESIS LIPOPROTEIN APBE"/>
    <property type="match status" value="1"/>
</dbReference>
<dbReference type="Pfam" id="PF02424">
    <property type="entry name" value="ApbE"/>
    <property type="match status" value="1"/>
</dbReference>
<keyword evidence="3 10" id="KW-0285">Flavoprotein</keyword>
<evidence type="ECO:0000256" key="6">
    <source>
        <dbReference type="ARBA" id="ARBA00022827"/>
    </source>
</evidence>
<evidence type="ECO:0000313" key="12">
    <source>
        <dbReference type="EMBL" id="AFG38831.1"/>
    </source>
</evidence>
<keyword evidence="7 10" id="KW-0460">Magnesium</keyword>
<evidence type="ECO:0000256" key="4">
    <source>
        <dbReference type="ARBA" id="ARBA00022679"/>
    </source>
</evidence>
<keyword evidence="6 10" id="KW-0274">FAD</keyword>
<evidence type="ECO:0000256" key="8">
    <source>
        <dbReference type="ARBA" id="ARBA00031306"/>
    </source>
</evidence>
<evidence type="ECO:0000313" key="13">
    <source>
        <dbReference type="Proteomes" id="UP000007383"/>
    </source>
</evidence>
<dbReference type="InterPro" id="IPR024932">
    <property type="entry name" value="ApbE"/>
</dbReference>
<dbReference type="eggNOG" id="COG1477">
    <property type="taxonomic scope" value="Bacteria"/>
</dbReference>
<evidence type="ECO:0000256" key="11">
    <source>
        <dbReference type="PIRSR" id="PIRSR006268-2"/>
    </source>
</evidence>
<keyword evidence="5 10" id="KW-0479">Metal-binding</keyword>
<keyword evidence="12" id="KW-0449">Lipoprotein</keyword>
<sequence>MSYTPSSRIAAVVRFSLLILAVFLIGCNTAAPTSESRLKLGTNITITIHDTVPRGIFPDIWTRFDEIEQKMSINESRWDDTELLQVNQAAGDHPVTVSDETLLVVQEGLRVGELTDGAFDVTVAPLVLLWMVTGSTPQVPDQERVAAARELIDYTRVQIEGNAIYLPEPGMGIDVGGVAKGYAAAEAARLLREAGVNHAILDLGGDVVALGTRPDGRPWRIGLQDPTRRRGALMGVVEVIDTAIVTSGVYERFFEQDGVRYHHIIDPFTGYPTRNELTSVTILSSDPTYGDALSTGTFVMGLETGFNLIEELEDVEGIFIDEQQRVFLTSGVRDSFRLLSDEFAVSCADDIAGGQCNSDS</sequence>
<dbReference type="GO" id="GO:0016740">
    <property type="term" value="F:transferase activity"/>
    <property type="evidence" value="ECO:0007669"/>
    <property type="project" value="UniProtKB-UniRule"/>
</dbReference>
<dbReference type="RefSeq" id="WP_014456813.1">
    <property type="nucleotide sequence ID" value="NC_017098.1"/>
</dbReference>
<evidence type="ECO:0000256" key="7">
    <source>
        <dbReference type="ARBA" id="ARBA00022842"/>
    </source>
</evidence>
<dbReference type="Proteomes" id="UP000007383">
    <property type="component" value="Chromosome"/>
</dbReference>
<gene>
    <name evidence="12" type="ordered locus">Spiaf_2807</name>
</gene>
<dbReference type="Gene3D" id="3.10.520.10">
    <property type="entry name" value="ApbE-like domains"/>
    <property type="match status" value="1"/>
</dbReference>
<feature type="binding site" evidence="11">
    <location>
        <position position="295"/>
    </location>
    <ligand>
        <name>Mg(2+)</name>
        <dbReference type="ChEBI" id="CHEBI:18420"/>
    </ligand>
</feature>
<accession>H9UMT8</accession>
<evidence type="ECO:0000256" key="5">
    <source>
        <dbReference type="ARBA" id="ARBA00022723"/>
    </source>
</evidence>
<comment type="cofactor">
    <cofactor evidence="11">
        <name>Mg(2+)</name>
        <dbReference type="ChEBI" id="CHEBI:18420"/>
    </cofactor>
    <cofactor evidence="11">
        <name>Mn(2+)</name>
        <dbReference type="ChEBI" id="CHEBI:29035"/>
    </cofactor>
    <text evidence="11">Magnesium. Can also use manganese.</text>
</comment>
<evidence type="ECO:0000256" key="9">
    <source>
        <dbReference type="ARBA" id="ARBA00048540"/>
    </source>
</evidence>
<dbReference type="InterPro" id="IPR003374">
    <property type="entry name" value="ApbE-like_sf"/>
</dbReference>
<evidence type="ECO:0000256" key="10">
    <source>
        <dbReference type="PIRNR" id="PIRNR006268"/>
    </source>
</evidence>